<name>A0AAW8YFS2_PEDAC</name>
<evidence type="ECO:0000259" key="1">
    <source>
        <dbReference type="PROSITE" id="PS50943"/>
    </source>
</evidence>
<dbReference type="InterPro" id="IPR053163">
    <property type="entry name" value="HTH-type_regulator_Rgg"/>
</dbReference>
<dbReference type="GeneID" id="57365917"/>
<dbReference type="GO" id="GO:0003677">
    <property type="term" value="F:DNA binding"/>
    <property type="evidence" value="ECO:0007669"/>
    <property type="project" value="InterPro"/>
</dbReference>
<dbReference type="PANTHER" id="PTHR37038">
    <property type="entry name" value="TRANSCRIPTIONAL REGULATOR-RELATED"/>
    <property type="match status" value="1"/>
</dbReference>
<feature type="domain" description="HTH cro/C1-type" evidence="1">
    <location>
        <begin position="7"/>
        <end position="60"/>
    </location>
</feature>
<dbReference type="EMBL" id="JAWJAV010000001">
    <property type="protein sequence ID" value="MDV2620421.1"/>
    <property type="molecule type" value="Genomic_DNA"/>
</dbReference>
<reference evidence="2" key="2">
    <citation type="submission" date="2023-10" db="EMBL/GenBank/DDBJ databases">
        <authorList>
            <person name="Khurajog B."/>
        </authorList>
    </citation>
    <scope>NUCLEOTIDE SEQUENCE</scope>
    <source>
        <strain evidence="2">BF9</strain>
    </source>
</reference>
<sequence length="141" mass="16754">MTHGELIRKLRKERGMTQTQLSSGISSRATLSAFENNSTHVASNILFAYIERLNVTAQEYTFYLNNNVTPEKEMLSQYFFNEVIKKHDVEILARINDFHKHYENSHDFYFCCLSIELKLFLNKKHDQNDNVFYLEFIVKIY</sequence>
<evidence type="ECO:0000313" key="3">
    <source>
        <dbReference type="Proteomes" id="UP001280897"/>
    </source>
</evidence>
<dbReference type="InterPro" id="IPR011990">
    <property type="entry name" value="TPR-like_helical_dom_sf"/>
</dbReference>
<proteinExistence type="predicted"/>
<evidence type="ECO:0000313" key="2">
    <source>
        <dbReference type="EMBL" id="MDV2620421.1"/>
    </source>
</evidence>
<accession>A0AAW8YFS2</accession>
<dbReference type="SMART" id="SM00530">
    <property type="entry name" value="HTH_XRE"/>
    <property type="match status" value="1"/>
</dbReference>
<dbReference type="Pfam" id="PF01381">
    <property type="entry name" value="HTH_3"/>
    <property type="match status" value="1"/>
</dbReference>
<organism evidence="2 3">
    <name type="scientific">Pediococcus acidilactici</name>
    <dbReference type="NCBI Taxonomy" id="1254"/>
    <lineage>
        <taxon>Bacteria</taxon>
        <taxon>Bacillati</taxon>
        <taxon>Bacillota</taxon>
        <taxon>Bacilli</taxon>
        <taxon>Lactobacillales</taxon>
        <taxon>Lactobacillaceae</taxon>
        <taxon>Pediococcus</taxon>
        <taxon>Pediococcus acidilactici group</taxon>
    </lineage>
</organism>
<comment type="caution">
    <text evidence="2">The sequence shown here is derived from an EMBL/GenBank/DDBJ whole genome shotgun (WGS) entry which is preliminary data.</text>
</comment>
<dbReference type="CDD" id="cd00093">
    <property type="entry name" value="HTH_XRE"/>
    <property type="match status" value="1"/>
</dbReference>
<dbReference type="InterPro" id="IPR010982">
    <property type="entry name" value="Lambda_DNA-bd_dom_sf"/>
</dbReference>
<protein>
    <submittedName>
        <fullName evidence="2">Helix-turn-helix transcriptional regulator</fullName>
    </submittedName>
</protein>
<dbReference type="PROSITE" id="PS50943">
    <property type="entry name" value="HTH_CROC1"/>
    <property type="match status" value="1"/>
</dbReference>
<dbReference type="Proteomes" id="UP001280897">
    <property type="component" value="Unassembled WGS sequence"/>
</dbReference>
<dbReference type="InterPro" id="IPR001387">
    <property type="entry name" value="Cro/C1-type_HTH"/>
</dbReference>
<reference evidence="2" key="1">
    <citation type="journal article" date="2023" name="PeerJ">
        <title>Selection and evaluation of lactic acid bacteria from chicken feces in Thailand as potential probiotics.</title>
        <authorList>
            <person name="Khurajog B."/>
            <person name="Disastra Y."/>
            <person name="Lawwyne L.D."/>
            <person name="Sirichokchatchawan W."/>
            <person name="Niyomtham W."/>
            <person name="Yindee J."/>
            <person name="Hampson D.J."/>
            <person name="Prapasarakul N."/>
        </authorList>
    </citation>
    <scope>NUCLEOTIDE SEQUENCE</scope>
    <source>
        <strain evidence="2">BF9</strain>
    </source>
</reference>
<dbReference type="Gene3D" id="1.25.40.10">
    <property type="entry name" value="Tetratricopeptide repeat domain"/>
    <property type="match status" value="1"/>
</dbReference>
<dbReference type="SUPFAM" id="SSF47413">
    <property type="entry name" value="lambda repressor-like DNA-binding domains"/>
    <property type="match status" value="1"/>
</dbReference>
<dbReference type="RefSeq" id="WP_056984984.1">
    <property type="nucleotide sequence ID" value="NZ_CP050079.1"/>
</dbReference>
<gene>
    <name evidence="2" type="ORF">R0G89_01545</name>
</gene>
<dbReference type="AlphaFoldDB" id="A0AAW8YFS2"/>